<dbReference type="RefSeq" id="WP_154517417.1">
    <property type="nucleotide sequence ID" value="NZ_VUMT01000004.1"/>
</dbReference>
<evidence type="ECO:0000313" key="4">
    <source>
        <dbReference type="EMBL" id="MSS62976.1"/>
    </source>
</evidence>
<keyword evidence="5" id="KW-1185">Reference proteome</keyword>
<dbReference type="SUPFAM" id="SSF56796">
    <property type="entry name" value="Dehydroquinate synthase-like"/>
    <property type="match status" value="1"/>
</dbReference>
<dbReference type="Proteomes" id="UP000482209">
    <property type="component" value="Unassembled WGS sequence"/>
</dbReference>
<accession>A0A6L5XVW8</accession>
<dbReference type="Gene3D" id="3.40.50.1970">
    <property type="match status" value="1"/>
</dbReference>
<evidence type="ECO:0000259" key="2">
    <source>
        <dbReference type="Pfam" id="PF00465"/>
    </source>
</evidence>
<dbReference type="EMBL" id="VUMT01000004">
    <property type="protein sequence ID" value="MSS62976.1"/>
    <property type="molecule type" value="Genomic_DNA"/>
</dbReference>
<dbReference type="Pfam" id="PF00465">
    <property type="entry name" value="Fe-ADH"/>
    <property type="match status" value="1"/>
</dbReference>
<dbReference type="GO" id="GO:0004022">
    <property type="term" value="F:alcohol dehydrogenase (NAD+) activity"/>
    <property type="evidence" value="ECO:0007669"/>
    <property type="project" value="TreeGrafter"/>
</dbReference>
<dbReference type="InterPro" id="IPR056798">
    <property type="entry name" value="ADH_Fe_C"/>
</dbReference>
<dbReference type="GO" id="GO:0046872">
    <property type="term" value="F:metal ion binding"/>
    <property type="evidence" value="ECO:0007669"/>
    <property type="project" value="InterPro"/>
</dbReference>
<dbReference type="InterPro" id="IPR039697">
    <property type="entry name" value="Alcohol_dehydrogenase_Fe"/>
</dbReference>
<feature type="domain" description="Fe-containing alcohol dehydrogenase-like C-terminal" evidence="3">
    <location>
        <begin position="171"/>
        <end position="372"/>
    </location>
</feature>
<protein>
    <submittedName>
        <fullName evidence="4">Iron-containing alcohol dehydrogenase</fullName>
    </submittedName>
</protein>
<dbReference type="PANTHER" id="PTHR11496">
    <property type="entry name" value="ALCOHOL DEHYDROGENASE"/>
    <property type="match status" value="1"/>
</dbReference>
<dbReference type="PANTHER" id="PTHR11496:SF83">
    <property type="entry name" value="HYDROXYACID-OXOACID TRANSHYDROGENASE, MITOCHONDRIAL"/>
    <property type="match status" value="1"/>
</dbReference>
<dbReference type="Gene3D" id="1.20.1090.10">
    <property type="entry name" value="Dehydroquinate synthase-like - alpha domain"/>
    <property type="match status" value="1"/>
</dbReference>
<dbReference type="Pfam" id="PF25137">
    <property type="entry name" value="ADH_Fe_C"/>
    <property type="match status" value="1"/>
</dbReference>
<gene>
    <name evidence="4" type="ORF">FYJ58_03680</name>
</gene>
<keyword evidence="1" id="KW-0560">Oxidoreductase</keyword>
<evidence type="ECO:0000259" key="3">
    <source>
        <dbReference type="Pfam" id="PF25137"/>
    </source>
</evidence>
<reference evidence="4 5" key="1">
    <citation type="submission" date="2019-08" db="EMBL/GenBank/DDBJ databases">
        <title>In-depth cultivation of the pig gut microbiome towards novel bacterial diversity and tailored functional studies.</title>
        <authorList>
            <person name="Wylensek D."/>
            <person name="Hitch T.C.A."/>
            <person name="Clavel T."/>
        </authorList>
    </citation>
    <scope>NUCLEOTIDE SEQUENCE [LARGE SCALE GENOMIC DNA]</scope>
    <source>
        <strain evidence="4 5">WCA-693-APC-MOT-I</strain>
    </source>
</reference>
<proteinExistence type="predicted"/>
<dbReference type="FunFam" id="3.40.50.1970:FF:000003">
    <property type="entry name" value="Alcohol dehydrogenase, iron-containing"/>
    <property type="match status" value="1"/>
</dbReference>
<comment type="caution">
    <text evidence="4">The sequence shown here is derived from an EMBL/GenBank/DDBJ whole genome shotgun (WGS) entry which is preliminary data.</text>
</comment>
<feature type="domain" description="Alcohol dehydrogenase iron-type/glycerol dehydrogenase GldA" evidence="2">
    <location>
        <begin position="8"/>
        <end position="158"/>
    </location>
</feature>
<dbReference type="AlphaFoldDB" id="A0A6L5XVW8"/>
<organism evidence="4 5">
    <name type="scientific">Velocimicrobium porci</name>
    <dbReference type="NCBI Taxonomy" id="2606634"/>
    <lineage>
        <taxon>Bacteria</taxon>
        <taxon>Bacillati</taxon>
        <taxon>Bacillota</taxon>
        <taxon>Clostridia</taxon>
        <taxon>Lachnospirales</taxon>
        <taxon>Lachnospiraceae</taxon>
        <taxon>Velocimicrobium</taxon>
    </lineage>
</organism>
<dbReference type="InterPro" id="IPR001670">
    <property type="entry name" value="ADH_Fe/GldA"/>
</dbReference>
<dbReference type="CDD" id="cd08180">
    <property type="entry name" value="PDD"/>
    <property type="match status" value="1"/>
</dbReference>
<dbReference type="FunFam" id="1.20.1090.10:FF:000001">
    <property type="entry name" value="Aldehyde-alcohol dehydrogenase"/>
    <property type="match status" value="1"/>
</dbReference>
<sequence>MNCFSMNTKIYFEENALEHLETIAGQKVLLIVDPFVEESGMITMITEPLERGKKEYEIFKEVAPDAPIDKITQGVDKMLTYHPDVLVAVGGGSAIDSAKAIREFALKIESYGKIPLIAIPTTSGTGSEVTNISVVSDPGSKTKQPLSSESLTPNEAILAVQLVESVPAFITADTGMDVLTHALEALVSSKHSCFSDALAEKAIELCGTYLLRSYRNPKDKEAREQMHYASCLAGMAFQTSSLGLNHGMAHQLGGKFHIPHGRANAIILPYLIAYNIGTEDKETMRRYGKAAKILGLNCFNDTMAVRSLIQWVKGMMKEMNMPGTISEIEKVPECEYESAVWDMAESALKDACTMGNPRIPVKEEVVLLYQKLWK</sequence>
<evidence type="ECO:0000313" key="5">
    <source>
        <dbReference type="Proteomes" id="UP000482209"/>
    </source>
</evidence>
<name>A0A6L5XVW8_9FIRM</name>
<evidence type="ECO:0000256" key="1">
    <source>
        <dbReference type="ARBA" id="ARBA00023002"/>
    </source>
</evidence>